<comment type="caution">
    <text evidence="1">The sequence shown here is derived from an EMBL/GenBank/DDBJ whole genome shotgun (WGS) entry which is preliminary data.</text>
</comment>
<name>A0A3M3X5Q1_PSEAP</name>
<protein>
    <submittedName>
        <fullName evidence="1">Uncharacterized protein</fullName>
    </submittedName>
</protein>
<proteinExistence type="predicted"/>
<dbReference type="Proteomes" id="UP000274541">
    <property type="component" value="Unassembled WGS sequence"/>
</dbReference>
<organism evidence="1 2">
    <name type="scientific">Pseudomonas syringae pv. aptata</name>
    <dbReference type="NCBI Taxonomy" id="83167"/>
    <lineage>
        <taxon>Bacteria</taxon>
        <taxon>Pseudomonadati</taxon>
        <taxon>Pseudomonadota</taxon>
        <taxon>Gammaproteobacteria</taxon>
        <taxon>Pseudomonadales</taxon>
        <taxon>Pseudomonadaceae</taxon>
        <taxon>Pseudomonas</taxon>
        <taxon>Pseudomonas syringae</taxon>
    </lineage>
</organism>
<dbReference type="EMBL" id="RBPX01000190">
    <property type="protein sequence ID" value="RMO64964.1"/>
    <property type="molecule type" value="Genomic_DNA"/>
</dbReference>
<reference evidence="1 2" key="1">
    <citation type="submission" date="2018-08" db="EMBL/GenBank/DDBJ databases">
        <title>Recombination of ecologically and evolutionarily significant loci maintains genetic cohesion in the Pseudomonas syringae species complex.</title>
        <authorList>
            <person name="Dillon M."/>
            <person name="Thakur S."/>
            <person name="Almeida R.N.D."/>
            <person name="Weir B.S."/>
            <person name="Guttman D.S."/>
        </authorList>
    </citation>
    <scope>NUCLEOTIDE SEQUENCE [LARGE SCALE GENOMIC DNA]</scope>
    <source>
        <strain evidence="1 2">ICMP 4388</strain>
    </source>
</reference>
<evidence type="ECO:0000313" key="2">
    <source>
        <dbReference type="Proteomes" id="UP000274541"/>
    </source>
</evidence>
<gene>
    <name evidence="1" type="ORF">ALQ37_102384</name>
</gene>
<sequence length="71" mass="7746">MDKLRILMIGIPCIIFLLMTLARAARDSGSFKHLGASRPNMSGRSHFLAAYTGMAKGLQQQARLALSTDPQ</sequence>
<accession>A0A3M3X5Q1</accession>
<evidence type="ECO:0000313" key="1">
    <source>
        <dbReference type="EMBL" id="RMO64964.1"/>
    </source>
</evidence>
<dbReference type="AlphaFoldDB" id="A0A3M3X5Q1"/>